<name>A0A2R6XUY4_MARPO</name>
<dbReference type="Pfam" id="PF22929">
    <property type="entry name" value="INTS1_INTS2-bd"/>
    <property type="match status" value="1"/>
</dbReference>
<dbReference type="InterPro" id="IPR038902">
    <property type="entry name" value="INTS1"/>
</dbReference>
<dbReference type="InterPro" id="IPR053966">
    <property type="entry name" value="INTS1_INTS2-bd"/>
</dbReference>
<dbReference type="GO" id="GO:0032039">
    <property type="term" value="C:integrator complex"/>
    <property type="evidence" value="ECO:0007669"/>
    <property type="project" value="InterPro"/>
</dbReference>
<dbReference type="EMBL" id="KZ772673">
    <property type="protein sequence ID" value="PTQ49919.1"/>
    <property type="molecule type" value="Genomic_DNA"/>
</dbReference>
<protein>
    <recommendedName>
        <fullName evidence="1">Integrator complex subunit 1 INTS2-binding domain-containing protein</fullName>
    </recommendedName>
</protein>
<dbReference type="GO" id="GO:0034474">
    <property type="term" value="P:U2 snRNA 3'-end processing"/>
    <property type="evidence" value="ECO:0007669"/>
    <property type="project" value="InterPro"/>
</dbReference>
<dbReference type="AlphaFoldDB" id="A0A2R6XUY4"/>
<dbReference type="PANTHER" id="PTHR21224">
    <property type="entry name" value="INTEGRATOR COMPLEX SUBUNIT 1"/>
    <property type="match status" value="1"/>
</dbReference>
<keyword evidence="3" id="KW-1185">Reference proteome</keyword>
<feature type="domain" description="Integrator complex subunit 1 INTS2-binding" evidence="1">
    <location>
        <begin position="66"/>
        <end position="278"/>
    </location>
</feature>
<dbReference type="Proteomes" id="UP000244005">
    <property type="component" value="Unassembled WGS sequence"/>
</dbReference>
<evidence type="ECO:0000313" key="3">
    <source>
        <dbReference type="Proteomes" id="UP000244005"/>
    </source>
</evidence>
<dbReference type="PANTHER" id="PTHR21224:SF1">
    <property type="entry name" value="INTEGRATOR COMPLEX SUBUNIT 1"/>
    <property type="match status" value="1"/>
</dbReference>
<sequence>MDDFHSVYFCTSVSSFFVISSNDIVSGAAKNVTGLTNAPLGQASSSSLSGLPVVMQKVSPGVSYVVVNEDTATEKGMSSMRYQYADDDCGWLEVVEKLPTASRVVSVLAPSIQRAIQEKTSIHVVTAYLEFLKNHLSGTSLAYTIATLVVWRKMLATSLILGSSSNFIPAKFAGESGSISRSATVDLVLGTLCKALESGTVKDLTWDELRFIRSPIVTLVTPQVAAHAKELTSRQVKVHQIVVDAALEVLSLLGQHEIEEKRKSGTFQKLLTALFPACDTGGQPWGWDLEVPIGWLEDTIGKQPLLSEAQAVDLIRTNDLMLIKAGISWFSTFWLQDMA</sequence>
<proteinExistence type="predicted"/>
<accession>A0A2R6XUY4</accession>
<reference evidence="3" key="1">
    <citation type="journal article" date="2017" name="Cell">
        <title>Insights into land plant evolution garnered from the Marchantia polymorpha genome.</title>
        <authorList>
            <person name="Bowman J.L."/>
            <person name="Kohchi T."/>
            <person name="Yamato K.T."/>
            <person name="Jenkins J."/>
            <person name="Shu S."/>
            <person name="Ishizaki K."/>
            <person name="Yamaoka S."/>
            <person name="Nishihama R."/>
            <person name="Nakamura Y."/>
            <person name="Berger F."/>
            <person name="Adam C."/>
            <person name="Aki S.S."/>
            <person name="Althoff F."/>
            <person name="Araki T."/>
            <person name="Arteaga-Vazquez M.A."/>
            <person name="Balasubrmanian S."/>
            <person name="Barry K."/>
            <person name="Bauer D."/>
            <person name="Boehm C.R."/>
            <person name="Briginshaw L."/>
            <person name="Caballero-Perez J."/>
            <person name="Catarino B."/>
            <person name="Chen F."/>
            <person name="Chiyoda S."/>
            <person name="Chovatia M."/>
            <person name="Davies K.M."/>
            <person name="Delmans M."/>
            <person name="Demura T."/>
            <person name="Dierschke T."/>
            <person name="Dolan L."/>
            <person name="Dorantes-Acosta A.E."/>
            <person name="Eklund D.M."/>
            <person name="Florent S.N."/>
            <person name="Flores-Sandoval E."/>
            <person name="Fujiyama A."/>
            <person name="Fukuzawa H."/>
            <person name="Galik B."/>
            <person name="Grimanelli D."/>
            <person name="Grimwood J."/>
            <person name="Grossniklaus U."/>
            <person name="Hamada T."/>
            <person name="Haseloff J."/>
            <person name="Hetherington A.J."/>
            <person name="Higo A."/>
            <person name="Hirakawa Y."/>
            <person name="Hundley H.N."/>
            <person name="Ikeda Y."/>
            <person name="Inoue K."/>
            <person name="Inoue S.I."/>
            <person name="Ishida S."/>
            <person name="Jia Q."/>
            <person name="Kakita M."/>
            <person name="Kanazawa T."/>
            <person name="Kawai Y."/>
            <person name="Kawashima T."/>
            <person name="Kennedy M."/>
            <person name="Kinose K."/>
            <person name="Kinoshita T."/>
            <person name="Kohara Y."/>
            <person name="Koide E."/>
            <person name="Komatsu K."/>
            <person name="Kopischke S."/>
            <person name="Kubo M."/>
            <person name="Kyozuka J."/>
            <person name="Lagercrantz U."/>
            <person name="Lin S.S."/>
            <person name="Lindquist E."/>
            <person name="Lipzen A.M."/>
            <person name="Lu C.W."/>
            <person name="De Luna E."/>
            <person name="Martienssen R.A."/>
            <person name="Minamino N."/>
            <person name="Mizutani M."/>
            <person name="Mizutani M."/>
            <person name="Mochizuki N."/>
            <person name="Monte I."/>
            <person name="Mosher R."/>
            <person name="Nagasaki H."/>
            <person name="Nakagami H."/>
            <person name="Naramoto S."/>
            <person name="Nishitani K."/>
            <person name="Ohtani M."/>
            <person name="Okamoto T."/>
            <person name="Okumura M."/>
            <person name="Phillips J."/>
            <person name="Pollak B."/>
            <person name="Reinders A."/>
            <person name="Rovekamp M."/>
            <person name="Sano R."/>
            <person name="Sawa S."/>
            <person name="Schmid M.W."/>
            <person name="Shirakawa M."/>
            <person name="Solano R."/>
            <person name="Spunde A."/>
            <person name="Suetsugu N."/>
            <person name="Sugano S."/>
            <person name="Sugiyama A."/>
            <person name="Sun R."/>
            <person name="Suzuki Y."/>
            <person name="Takenaka M."/>
            <person name="Takezawa D."/>
            <person name="Tomogane H."/>
            <person name="Tsuzuki M."/>
            <person name="Ueda T."/>
            <person name="Umeda M."/>
            <person name="Ward J.M."/>
            <person name="Watanabe Y."/>
            <person name="Yazaki K."/>
            <person name="Yokoyama R."/>
            <person name="Yoshitake Y."/>
            <person name="Yotsui I."/>
            <person name="Zachgo S."/>
            <person name="Schmutz J."/>
        </authorList>
    </citation>
    <scope>NUCLEOTIDE SEQUENCE [LARGE SCALE GENOMIC DNA]</scope>
    <source>
        <strain evidence="3">Tak-1</strain>
    </source>
</reference>
<organism evidence="2 3">
    <name type="scientific">Marchantia polymorpha</name>
    <name type="common">Common liverwort</name>
    <name type="synonym">Marchantia aquatica</name>
    <dbReference type="NCBI Taxonomy" id="3197"/>
    <lineage>
        <taxon>Eukaryota</taxon>
        <taxon>Viridiplantae</taxon>
        <taxon>Streptophyta</taxon>
        <taxon>Embryophyta</taxon>
        <taxon>Marchantiophyta</taxon>
        <taxon>Marchantiopsida</taxon>
        <taxon>Marchantiidae</taxon>
        <taxon>Marchantiales</taxon>
        <taxon>Marchantiaceae</taxon>
        <taxon>Marchantia</taxon>
    </lineage>
</organism>
<gene>
    <name evidence="2" type="ORF">MARPO_0001s0008</name>
</gene>
<evidence type="ECO:0000259" key="1">
    <source>
        <dbReference type="Pfam" id="PF22929"/>
    </source>
</evidence>
<evidence type="ECO:0000313" key="2">
    <source>
        <dbReference type="EMBL" id="PTQ49919.1"/>
    </source>
</evidence>